<accession>A0A7W7LR31</accession>
<dbReference type="AlphaFoldDB" id="A0A7W7LR31"/>
<comment type="caution">
    <text evidence="1">The sequence shown here is derived from an EMBL/GenBank/DDBJ whole genome shotgun (WGS) entry which is preliminary data.</text>
</comment>
<sequence length="185" mass="19908">MTVSTTQSDYPAITGIRWSTLADAMHTSPARVRIAILDCCFAGQAIEALADNTDTAVADIVHVEGVYTLTATTRNRTAHQPPREQQATACTSFTGELVDLIRSGIPDGPADLTLGAIYPALRSRLSARGLPQPNQRGTDLADHYVLTRNAWYTKAHWFSQQSVHAAPSAISASYGGPNQGVTWKD</sequence>
<gene>
    <name evidence="1" type="ORF">FHS39_003805</name>
</gene>
<dbReference type="Proteomes" id="UP000556084">
    <property type="component" value="Unassembled WGS sequence"/>
</dbReference>
<evidence type="ECO:0000313" key="2">
    <source>
        <dbReference type="Proteomes" id="UP000556084"/>
    </source>
</evidence>
<protein>
    <submittedName>
        <fullName evidence="1">Uncharacterized protein</fullName>
    </submittedName>
</protein>
<keyword evidence="2" id="KW-1185">Reference proteome</keyword>
<dbReference type="Gene3D" id="3.40.50.1460">
    <property type="match status" value="1"/>
</dbReference>
<dbReference type="EMBL" id="JACHJH010000005">
    <property type="protein sequence ID" value="MBB4894747.1"/>
    <property type="molecule type" value="Genomic_DNA"/>
</dbReference>
<reference evidence="1 2" key="1">
    <citation type="submission" date="2020-08" db="EMBL/GenBank/DDBJ databases">
        <title>Genomic Encyclopedia of Type Strains, Phase III (KMG-III): the genomes of soil and plant-associated and newly described type strains.</title>
        <authorList>
            <person name="Whitman W."/>
        </authorList>
    </citation>
    <scope>NUCLEOTIDE SEQUENCE [LARGE SCALE GENOMIC DNA]</scope>
    <source>
        <strain evidence="1 2">CECT 3266</strain>
    </source>
</reference>
<organism evidence="1 2">
    <name type="scientific">Streptomyces olivoverticillatus</name>
    <dbReference type="NCBI Taxonomy" id="66427"/>
    <lineage>
        <taxon>Bacteria</taxon>
        <taxon>Bacillati</taxon>
        <taxon>Actinomycetota</taxon>
        <taxon>Actinomycetes</taxon>
        <taxon>Kitasatosporales</taxon>
        <taxon>Streptomycetaceae</taxon>
        <taxon>Streptomyces</taxon>
    </lineage>
</organism>
<name>A0A7W7LR31_9ACTN</name>
<proteinExistence type="predicted"/>
<evidence type="ECO:0000313" key="1">
    <source>
        <dbReference type="EMBL" id="MBB4894747.1"/>
    </source>
</evidence>